<name>A0AAW7JFX3_9BACT</name>
<evidence type="ECO:0000259" key="2">
    <source>
        <dbReference type="Pfam" id="PF21544"/>
    </source>
</evidence>
<evidence type="ECO:0000313" key="4">
    <source>
        <dbReference type="EMBL" id="MDN0024180.1"/>
    </source>
</evidence>
<dbReference type="RefSeq" id="WP_289824491.1">
    <property type="nucleotide sequence ID" value="NZ_JAUEIE010000001.1"/>
</dbReference>
<evidence type="ECO:0000256" key="1">
    <source>
        <dbReference type="SAM" id="SignalP"/>
    </source>
</evidence>
<evidence type="ECO:0000313" key="3">
    <source>
        <dbReference type="EMBL" id="MDN0021684.1"/>
    </source>
</evidence>
<dbReference type="Pfam" id="PF21544">
    <property type="entry name" value="PorZ_N_b_propeller"/>
    <property type="match status" value="1"/>
</dbReference>
<dbReference type="Proteomes" id="UP001168478">
    <property type="component" value="Unassembled WGS sequence"/>
</dbReference>
<dbReference type="SUPFAM" id="SSF63829">
    <property type="entry name" value="Calcium-dependent phosphotriesterase"/>
    <property type="match status" value="1"/>
</dbReference>
<accession>A0AAW7JFX3</accession>
<comment type="caution">
    <text evidence="4">The sequence shown here is derived from an EMBL/GenBank/DDBJ whole genome shotgun (WGS) entry which is preliminary data.</text>
</comment>
<dbReference type="InterPro" id="IPR011047">
    <property type="entry name" value="Quinoprotein_ADH-like_sf"/>
</dbReference>
<dbReference type="InterPro" id="IPR048954">
    <property type="entry name" value="PorZ_N"/>
</dbReference>
<dbReference type="SUPFAM" id="SSF50998">
    <property type="entry name" value="Quinoprotein alcohol dehydrogenase-like"/>
    <property type="match status" value="2"/>
</dbReference>
<dbReference type="Gene3D" id="2.60.40.4070">
    <property type="match status" value="1"/>
</dbReference>
<reference evidence="4" key="2">
    <citation type="submission" date="2023-08" db="EMBL/GenBank/DDBJ databases">
        <title>Identification and characterization of horizontal gene transfer across gut microbiota members of farm animals based on homology search.</title>
        <authorList>
            <person name="Schwarzerova J."/>
            <person name="Nykrynova M."/>
            <person name="Jureckova K."/>
            <person name="Cejkova D."/>
            <person name="Rychlik I."/>
        </authorList>
    </citation>
    <scope>NUCLEOTIDE SEQUENCE</scope>
    <source>
        <strain evidence="4">ET15</strain>
        <strain evidence="3">ET37</strain>
    </source>
</reference>
<sequence length="760" mass="82682">MKKLFSIVTLMLSLFVTDICGAPVGSWNAYPAYSDITRIEDTGSVVFVLASGGLYSYNPSDQSIQTYDKVNALSDCGISDIAWCARAGRLVVVYENYNIDLVTPDGKVTNMSEYYNKSLTGDKTINSIAINGSDAYLSTGFGIVRIDVRNAAISDTYNLGVNVYATAPDGNRIFAATADGMYRAAADDNLADRSKWTRYSQKTFGSLFVFDGELIGLNSGEACVMDRTADKYRVFYTPWFRRVKVSGGKMLCYGGSHTYIISATDRRQDVAFSWGGIEYSPADDSYWIAGSDGKLAKGVIGGDGSVQTTLAGVAPDGPEYNFFGFMRFINGQLYTCGGRGNPERDACLQVYDRQEGWNVYPDDFAATLGYRYRGAMSVDVDPKDQAHVFLGTQAGMYEFRNRELVKAFTMDNSPLQGAGNVKDNHKKNYTLVSSVRFDTEGRLWCLNSVAPSASLFEYAGGEWTSHHKSDFITSVGRSMEYMVGLMFDSRGLMWFGSSDWRKPALICYQPSTDGMKMYTRFVNQDGTALTAQGVRCLEEDIEGNIWLGTAAGPLMLTAADIADGSETFTQVKVPRNDGTNYADYLLDGISISAIAIDGGGRKWFGTDGSGVFLISADNMTQLQHFTTDNSPLLSNTIESIAVDGTSGEVFFGTDKGLCSYMSDASQASDKMDKDNVYAYPNPVRPDYTGLITVTGLTLDADVKIVTVNGTLVAEGRSNGGLFTWDGCDKSGRRVASGVYMVQTATSDGKKGTVCKIAIVN</sequence>
<evidence type="ECO:0000313" key="6">
    <source>
        <dbReference type="Proteomes" id="UP001168478"/>
    </source>
</evidence>
<protein>
    <recommendedName>
        <fullName evidence="2">PorZ N-terminal beta-propeller domain-containing protein</fullName>
    </recommendedName>
</protein>
<reference evidence="4" key="1">
    <citation type="submission" date="2023-06" db="EMBL/GenBank/DDBJ databases">
        <authorList>
            <person name="Zeman M."/>
            <person name="Kubasova T."/>
            <person name="Jahodarova E."/>
            <person name="Nykrynova M."/>
            <person name="Rychlik I."/>
        </authorList>
    </citation>
    <scope>NUCLEOTIDE SEQUENCE</scope>
    <source>
        <strain evidence="4">ET15</strain>
        <strain evidence="3">ET37</strain>
    </source>
</reference>
<feature type="chain" id="PRO_5043835262" description="PorZ N-terminal beta-propeller domain-containing protein" evidence="1">
    <location>
        <begin position="22"/>
        <end position="760"/>
    </location>
</feature>
<feature type="signal peptide" evidence="1">
    <location>
        <begin position="1"/>
        <end position="21"/>
    </location>
</feature>
<gene>
    <name evidence="3" type="ORF">QVN81_01410</name>
    <name evidence="4" type="ORF">QVN84_01400</name>
</gene>
<evidence type="ECO:0000313" key="5">
    <source>
        <dbReference type="Proteomes" id="UP001167831"/>
    </source>
</evidence>
<dbReference type="Proteomes" id="UP001167831">
    <property type="component" value="Unassembled WGS sequence"/>
</dbReference>
<proteinExistence type="predicted"/>
<dbReference type="Gene3D" id="2.130.10.10">
    <property type="entry name" value="YVTN repeat-like/Quinoprotein amine dehydrogenase"/>
    <property type="match status" value="3"/>
</dbReference>
<dbReference type="EMBL" id="JAUEIF010000001">
    <property type="protein sequence ID" value="MDN0024180.1"/>
    <property type="molecule type" value="Genomic_DNA"/>
</dbReference>
<dbReference type="AlphaFoldDB" id="A0AAW7JFX3"/>
<keyword evidence="1" id="KW-0732">Signal</keyword>
<dbReference type="EMBL" id="JAUEIE010000001">
    <property type="protein sequence ID" value="MDN0021684.1"/>
    <property type="molecule type" value="Genomic_DNA"/>
</dbReference>
<keyword evidence="5" id="KW-1185">Reference proteome</keyword>
<organism evidence="4 6">
    <name type="scientific">Leyella lascolaii</name>
    <dbReference type="NCBI Taxonomy" id="1776379"/>
    <lineage>
        <taxon>Bacteria</taxon>
        <taxon>Pseudomonadati</taxon>
        <taxon>Bacteroidota</taxon>
        <taxon>Bacteroidia</taxon>
        <taxon>Bacteroidales</taxon>
        <taxon>Prevotellaceae</taxon>
        <taxon>Leyella</taxon>
    </lineage>
</organism>
<feature type="domain" description="PorZ N-terminal beta-propeller" evidence="2">
    <location>
        <begin position="46"/>
        <end position="197"/>
    </location>
</feature>
<dbReference type="InterPro" id="IPR015943">
    <property type="entry name" value="WD40/YVTN_repeat-like_dom_sf"/>
</dbReference>